<evidence type="ECO:0000313" key="2">
    <source>
        <dbReference type="Proteomes" id="UP000284375"/>
    </source>
</evidence>
<reference evidence="1 2" key="1">
    <citation type="submission" date="2015-09" db="EMBL/GenBank/DDBJ databases">
        <title>Host preference determinants of Valsa canker pathogens revealed by comparative genomics.</title>
        <authorList>
            <person name="Yin Z."/>
            <person name="Huang L."/>
        </authorList>
    </citation>
    <scope>NUCLEOTIDE SEQUENCE [LARGE SCALE GENOMIC DNA]</scope>
    <source>
        <strain evidence="1 2">YSFL</strain>
    </source>
</reference>
<accession>A0A423VLI3</accession>
<proteinExistence type="predicted"/>
<comment type="caution">
    <text evidence="1">The sequence shown here is derived from an EMBL/GenBank/DDBJ whole genome shotgun (WGS) entry which is preliminary data.</text>
</comment>
<dbReference type="Proteomes" id="UP000284375">
    <property type="component" value="Unassembled WGS sequence"/>
</dbReference>
<organism evidence="1 2">
    <name type="scientific">Cytospora chrysosperma</name>
    <name type="common">Cytospora canker fungus</name>
    <name type="synonym">Sphaeria chrysosperma</name>
    <dbReference type="NCBI Taxonomy" id="252740"/>
    <lineage>
        <taxon>Eukaryota</taxon>
        <taxon>Fungi</taxon>
        <taxon>Dikarya</taxon>
        <taxon>Ascomycota</taxon>
        <taxon>Pezizomycotina</taxon>
        <taxon>Sordariomycetes</taxon>
        <taxon>Sordariomycetidae</taxon>
        <taxon>Diaporthales</taxon>
        <taxon>Cytosporaceae</taxon>
        <taxon>Cytospora</taxon>
    </lineage>
</organism>
<evidence type="ECO:0000313" key="1">
    <source>
        <dbReference type="EMBL" id="ROV91810.1"/>
    </source>
</evidence>
<dbReference type="AlphaFoldDB" id="A0A423VLI3"/>
<protein>
    <submittedName>
        <fullName evidence="1">Uncharacterized protein</fullName>
    </submittedName>
</protein>
<dbReference type="EMBL" id="LJZO01000041">
    <property type="protein sequence ID" value="ROV91810.1"/>
    <property type="molecule type" value="Genomic_DNA"/>
</dbReference>
<name>A0A423VLI3_CYTCH</name>
<keyword evidence="2" id="KW-1185">Reference proteome</keyword>
<sequence>MPTGWHRKPCVCQPTYSEVRPGAWKQAQATALALVTRLNPEPLQNGTISGRNQSSFGANRAFPRESVMPNITDILDRVRQIDFQKLCDNPQEEKEKAACTLLRLKIMVCLVEWRPECEEVAETLDSHHVQVPGMNGDESPSDRNQLSSLDDVDLTRLLKEAAESTSVGLLDSSQISIPVGCQRVCTQDVNTLSRAYLCLICMIVDSLFHEPSTNTTIPAILE</sequence>
<gene>
    <name evidence="1" type="ORF">VSDG_06471</name>
</gene>
<dbReference type="OrthoDB" id="10415341at2759"/>